<comment type="caution">
    <text evidence="3">The sequence shown here is derived from an EMBL/GenBank/DDBJ whole genome shotgun (WGS) entry which is preliminary data.</text>
</comment>
<proteinExistence type="predicted"/>
<sequence>MKNIIGIALVAMLLLGCKNEEQANFEAEKKAIEMQRAEKEALAAIEEANKLVPLLTRQGKFKEAGNYFAEDVVQLISGQPPIIGRDAWVQAQKDAAELGDWNLELEILDFQFLGDHAVERGRGVQTFEANSQSPIPSMQLVGDYLVFWKKYPEGWKIQYDYVVVQAPEQETAESELP</sequence>
<evidence type="ECO:0000256" key="1">
    <source>
        <dbReference type="SAM" id="Coils"/>
    </source>
</evidence>
<dbReference type="RefSeq" id="WP_289723638.1">
    <property type="nucleotide sequence ID" value="NZ_JAUDUY010000001.1"/>
</dbReference>
<reference evidence="3" key="1">
    <citation type="submission" date="2023-06" db="EMBL/GenBank/DDBJ databases">
        <title>Robiginitalea aurantiacus sp. nov. and Algoriphagus sediminis sp. nov., isolated from coastal sediment.</title>
        <authorList>
            <person name="Zhou Z.Y."/>
            <person name="An J."/>
            <person name="Jia Y.W."/>
            <person name="Du Z.J."/>
        </authorList>
    </citation>
    <scope>NUCLEOTIDE SEQUENCE</scope>
    <source>
        <strain evidence="3">M39</strain>
    </source>
</reference>
<dbReference type="InterPro" id="IPR027843">
    <property type="entry name" value="DUF4440"/>
</dbReference>
<keyword evidence="4" id="KW-1185">Reference proteome</keyword>
<protein>
    <submittedName>
        <fullName evidence="3">Nuclear transport factor 2 family protein</fullName>
    </submittedName>
</protein>
<evidence type="ECO:0000313" key="3">
    <source>
        <dbReference type="EMBL" id="MDM9630279.1"/>
    </source>
</evidence>
<keyword evidence="1" id="KW-0175">Coiled coil</keyword>
<dbReference type="Gene3D" id="3.10.450.50">
    <property type="match status" value="1"/>
</dbReference>
<dbReference type="EMBL" id="JAUDUY010000001">
    <property type="protein sequence ID" value="MDM9630279.1"/>
    <property type="molecule type" value="Genomic_DNA"/>
</dbReference>
<dbReference type="SUPFAM" id="SSF54427">
    <property type="entry name" value="NTF2-like"/>
    <property type="match status" value="1"/>
</dbReference>
<evidence type="ECO:0000313" key="4">
    <source>
        <dbReference type="Proteomes" id="UP001174839"/>
    </source>
</evidence>
<accession>A0ABT7WBR5</accession>
<feature type="coiled-coil region" evidence="1">
    <location>
        <begin position="18"/>
        <end position="47"/>
    </location>
</feature>
<dbReference type="Proteomes" id="UP001174839">
    <property type="component" value="Unassembled WGS sequence"/>
</dbReference>
<feature type="domain" description="DUF4440" evidence="2">
    <location>
        <begin position="58"/>
        <end position="157"/>
    </location>
</feature>
<dbReference type="InterPro" id="IPR032710">
    <property type="entry name" value="NTF2-like_dom_sf"/>
</dbReference>
<dbReference type="Pfam" id="PF14534">
    <property type="entry name" value="DUF4440"/>
    <property type="match status" value="1"/>
</dbReference>
<organism evidence="3 4">
    <name type="scientific">Robiginitalea aurantiaca</name>
    <dbReference type="NCBI Taxonomy" id="3056915"/>
    <lineage>
        <taxon>Bacteria</taxon>
        <taxon>Pseudomonadati</taxon>
        <taxon>Bacteroidota</taxon>
        <taxon>Flavobacteriia</taxon>
        <taxon>Flavobacteriales</taxon>
        <taxon>Flavobacteriaceae</taxon>
        <taxon>Robiginitalea</taxon>
    </lineage>
</organism>
<name>A0ABT7WBR5_9FLAO</name>
<evidence type="ECO:0000259" key="2">
    <source>
        <dbReference type="Pfam" id="PF14534"/>
    </source>
</evidence>
<gene>
    <name evidence="3" type="ORF">QU605_02275</name>
</gene>
<dbReference type="PROSITE" id="PS51257">
    <property type="entry name" value="PROKAR_LIPOPROTEIN"/>
    <property type="match status" value="1"/>
</dbReference>